<evidence type="ECO:0000313" key="2">
    <source>
        <dbReference type="EMBL" id="GBP86810.1"/>
    </source>
</evidence>
<gene>
    <name evidence="2" type="ORF">EVAR_99890_1</name>
</gene>
<feature type="coiled-coil region" evidence="1">
    <location>
        <begin position="164"/>
        <end position="212"/>
    </location>
</feature>
<accession>A0A4C1ZG77</accession>
<dbReference type="EMBL" id="BGZK01001817">
    <property type="protein sequence ID" value="GBP86810.1"/>
    <property type="molecule type" value="Genomic_DNA"/>
</dbReference>
<proteinExistence type="predicted"/>
<comment type="caution">
    <text evidence="2">The sequence shown here is derived from an EMBL/GenBank/DDBJ whole genome shotgun (WGS) entry which is preliminary data.</text>
</comment>
<organism evidence="2 3">
    <name type="scientific">Eumeta variegata</name>
    <name type="common">Bagworm moth</name>
    <name type="synonym">Eumeta japonica</name>
    <dbReference type="NCBI Taxonomy" id="151549"/>
    <lineage>
        <taxon>Eukaryota</taxon>
        <taxon>Metazoa</taxon>
        <taxon>Ecdysozoa</taxon>
        <taxon>Arthropoda</taxon>
        <taxon>Hexapoda</taxon>
        <taxon>Insecta</taxon>
        <taxon>Pterygota</taxon>
        <taxon>Neoptera</taxon>
        <taxon>Endopterygota</taxon>
        <taxon>Lepidoptera</taxon>
        <taxon>Glossata</taxon>
        <taxon>Ditrysia</taxon>
        <taxon>Tineoidea</taxon>
        <taxon>Psychidae</taxon>
        <taxon>Oiketicinae</taxon>
        <taxon>Eumeta</taxon>
    </lineage>
</organism>
<sequence length="387" mass="44505">MASSLLQTQSSPHCYLVSSSSDHVPALSKFIAGIDYSLKTLHTDHLDRLRRLAILLTLSLGSSVMSQYRLLILGQDETGTFVGGSSDSIFAQPQMDPYECAGVRHRSENNNLETLQKELDFYRERDSLHVLWQTSQRTVEALETELKTYQGYETGSSRLKAYSLSDLELKLETALNDYIDLEKKYKELNNYKTDLEKELKNKGQKILDYKTKHSEFENKILELSRHVDESKVHLELEIKNNENIKTQLTQCQKDCVNYLRREVEAKSKVAEALQLFDMVATQRDEAYTKISETSGEIMLHELQLRHFVVEAKLAINRVMKLPSPLARGLRPLAGSRRRHNAIIQLNMEDSTFHIDYDDCEHSEFGRLNNSVAFELFEVFYIGLTLLT</sequence>
<dbReference type="STRING" id="151549.A0A4C1ZG77"/>
<reference evidence="2 3" key="1">
    <citation type="journal article" date="2019" name="Commun. Biol.">
        <title>The bagworm genome reveals a unique fibroin gene that provides high tensile strength.</title>
        <authorList>
            <person name="Kono N."/>
            <person name="Nakamura H."/>
            <person name="Ohtoshi R."/>
            <person name="Tomita M."/>
            <person name="Numata K."/>
            <person name="Arakawa K."/>
        </authorList>
    </citation>
    <scope>NUCLEOTIDE SEQUENCE [LARGE SCALE GENOMIC DNA]</scope>
</reference>
<keyword evidence="1" id="KW-0175">Coiled coil</keyword>
<keyword evidence="3" id="KW-1185">Reference proteome</keyword>
<dbReference type="OrthoDB" id="551053at2759"/>
<dbReference type="AlphaFoldDB" id="A0A4C1ZG77"/>
<evidence type="ECO:0000313" key="3">
    <source>
        <dbReference type="Proteomes" id="UP000299102"/>
    </source>
</evidence>
<name>A0A4C1ZG77_EUMVA</name>
<dbReference type="Proteomes" id="UP000299102">
    <property type="component" value="Unassembled WGS sequence"/>
</dbReference>
<protein>
    <submittedName>
        <fullName evidence="2">Uncharacterized protein</fullName>
    </submittedName>
</protein>
<evidence type="ECO:0000256" key="1">
    <source>
        <dbReference type="SAM" id="Coils"/>
    </source>
</evidence>